<keyword evidence="7" id="KW-0276">Fatty acid metabolism</keyword>
<evidence type="ECO:0000313" key="17">
    <source>
        <dbReference type="Proteomes" id="UP001142489"/>
    </source>
</evidence>
<dbReference type="GO" id="GO:0005524">
    <property type="term" value="F:ATP binding"/>
    <property type="evidence" value="ECO:0007669"/>
    <property type="project" value="UniProtKB-KW"/>
</dbReference>
<evidence type="ECO:0000256" key="1">
    <source>
        <dbReference type="ARBA" id="ARBA00001936"/>
    </source>
</evidence>
<accession>A0A9Q1AR38</accession>
<evidence type="ECO:0000313" key="16">
    <source>
        <dbReference type="EMBL" id="KAJ7305834.1"/>
    </source>
</evidence>
<evidence type="ECO:0000259" key="15">
    <source>
        <dbReference type="Pfam" id="PF00501"/>
    </source>
</evidence>
<evidence type="ECO:0000256" key="6">
    <source>
        <dbReference type="ARBA" id="ARBA00022741"/>
    </source>
</evidence>
<dbReference type="GO" id="GO:0046872">
    <property type="term" value="F:metal ion binding"/>
    <property type="evidence" value="ECO:0007669"/>
    <property type="project" value="UniProtKB-KW"/>
</dbReference>
<keyword evidence="10" id="KW-0809">Transit peptide</keyword>
<keyword evidence="11" id="KW-0443">Lipid metabolism</keyword>
<dbReference type="EMBL" id="JAPFRF010000021">
    <property type="protein sequence ID" value="KAJ7305834.1"/>
    <property type="molecule type" value="Genomic_DNA"/>
</dbReference>
<gene>
    <name evidence="16" type="ORF">JRQ81_010200</name>
</gene>
<feature type="domain" description="AMP-dependent synthetase/ligase" evidence="15">
    <location>
        <begin position="70"/>
        <end position="406"/>
    </location>
</feature>
<evidence type="ECO:0000256" key="7">
    <source>
        <dbReference type="ARBA" id="ARBA00022832"/>
    </source>
</evidence>
<dbReference type="PROSITE" id="PS00455">
    <property type="entry name" value="AMP_BINDING"/>
    <property type="match status" value="1"/>
</dbReference>
<dbReference type="GO" id="GO:0006633">
    <property type="term" value="P:fatty acid biosynthetic process"/>
    <property type="evidence" value="ECO:0007669"/>
    <property type="project" value="TreeGrafter"/>
</dbReference>
<dbReference type="GO" id="GO:0006637">
    <property type="term" value="P:acyl-CoA metabolic process"/>
    <property type="evidence" value="ECO:0007669"/>
    <property type="project" value="TreeGrafter"/>
</dbReference>
<keyword evidence="12" id="KW-0496">Mitochondrion</keyword>
<keyword evidence="4" id="KW-0436">Ligase</keyword>
<dbReference type="InterPro" id="IPR042099">
    <property type="entry name" value="ANL_N_sf"/>
</dbReference>
<dbReference type="PANTHER" id="PTHR43605">
    <property type="entry name" value="ACYL-COENZYME A SYNTHETASE"/>
    <property type="match status" value="1"/>
</dbReference>
<organism evidence="16 17">
    <name type="scientific">Phrynocephalus forsythii</name>
    <dbReference type="NCBI Taxonomy" id="171643"/>
    <lineage>
        <taxon>Eukaryota</taxon>
        <taxon>Metazoa</taxon>
        <taxon>Chordata</taxon>
        <taxon>Craniata</taxon>
        <taxon>Vertebrata</taxon>
        <taxon>Euteleostomi</taxon>
        <taxon>Lepidosauria</taxon>
        <taxon>Squamata</taxon>
        <taxon>Bifurcata</taxon>
        <taxon>Unidentata</taxon>
        <taxon>Episquamata</taxon>
        <taxon>Toxicofera</taxon>
        <taxon>Iguania</taxon>
        <taxon>Acrodonta</taxon>
        <taxon>Agamidae</taxon>
        <taxon>Agaminae</taxon>
        <taxon>Phrynocephalus</taxon>
    </lineage>
</organism>
<sequence length="433" mass="49208">MACAMRLFSRIQVLNSARALRWPYRVKRQTSTESAPQDFLDYEAICQNPPEHFNFARDILDQWSQKEKDGKRPSNPALWWVDGKGEEVRWSFEELGFLSRKAANVLLEHCNLSRGDRVVLILPRMPEWWLIAVGCIRTGIIFIPATALLTAKDIQYRLQLSKAKCIVTNDATAPLVDSIASECPSLKSRLLASKDCRREGWLSFHDLVEAASSQHEPVNTKNQEPISFYFTSGTTGYPKMVEHTCGSLGMGLTFGARHWMNLDPSSMMWGFSDTGWVKFVFSSLYSPWIQGSCVFSHSMPQFDPTEVLKTLVKYPVTTFCGTPTIFRMLLQQDLSKYKFKSLTTCVGGGEPLNPEVMERWKARTGLDIYEGYGQTESTLICATVRPMKIKPGFIGKPCPPYDVKIEFVQDLPKTVSGKTQRKLLRKKEWEKAQ</sequence>
<comment type="subcellular location">
    <subcellularLocation>
        <location evidence="2">Mitochondrion</location>
    </subcellularLocation>
</comment>
<dbReference type="OrthoDB" id="6614653at2759"/>
<comment type="caution">
    <text evidence="16">The sequence shown here is derived from an EMBL/GenBank/DDBJ whole genome shotgun (WGS) entry which is preliminary data.</text>
</comment>
<dbReference type="PANTHER" id="PTHR43605:SF6">
    <property type="entry name" value="ACYL-COENZYME A SYNTHETASE ACSM5, MITOCHONDRIAL"/>
    <property type="match status" value="1"/>
</dbReference>
<evidence type="ECO:0000256" key="4">
    <source>
        <dbReference type="ARBA" id="ARBA00022598"/>
    </source>
</evidence>
<keyword evidence="17" id="KW-1185">Reference proteome</keyword>
<dbReference type="Proteomes" id="UP001142489">
    <property type="component" value="Unassembled WGS sequence"/>
</dbReference>
<keyword evidence="8" id="KW-0067">ATP-binding</keyword>
<evidence type="ECO:0000256" key="14">
    <source>
        <dbReference type="ARBA" id="ARBA00048477"/>
    </source>
</evidence>
<dbReference type="GO" id="GO:0031956">
    <property type="term" value="F:medium-chain fatty acid-CoA ligase activity"/>
    <property type="evidence" value="ECO:0007669"/>
    <property type="project" value="UniProtKB-EC"/>
</dbReference>
<keyword evidence="6" id="KW-0547">Nucleotide-binding</keyword>
<dbReference type="GO" id="GO:0005759">
    <property type="term" value="C:mitochondrial matrix"/>
    <property type="evidence" value="ECO:0007669"/>
    <property type="project" value="TreeGrafter"/>
</dbReference>
<evidence type="ECO:0000256" key="5">
    <source>
        <dbReference type="ARBA" id="ARBA00022723"/>
    </source>
</evidence>
<dbReference type="Pfam" id="PF00501">
    <property type="entry name" value="AMP-binding"/>
    <property type="match status" value="1"/>
</dbReference>
<dbReference type="GO" id="GO:0004321">
    <property type="term" value="F:fatty-acyl-CoA synthase activity"/>
    <property type="evidence" value="ECO:0007669"/>
    <property type="project" value="TreeGrafter"/>
</dbReference>
<dbReference type="InterPro" id="IPR000873">
    <property type="entry name" value="AMP-dep_synth/lig_dom"/>
</dbReference>
<dbReference type="EC" id="6.2.1.2" evidence="13"/>
<dbReference type="InterPro" id="IPR051087">
    <property type="entry name" value="Mitochondrial_ACSM"/>
</dbReference>
<name>A0A9Q1AR38_9SAUR</name>
<evidence type="ECO:0000256" key="13">
    <source>
        <dbReference type="ARBA" id="ARBA00039009"/>
    </source>
</evidence>
<comment type="similarity">
    <text evidence="3">Belongs to the ATP-dependent AMP-binding enzyme family.</text>
</comment>
<dbReference type="Gene3D" id="3.40.50.12780">
    <property type="entry name" value="N-terminal domain of ligase-like"/>
    <property type="match status" value="1"/>
</dbReference>
<proteinExistence type="inferred from homology"/>
<dbReference type="AlphaFoldDB" id="A0A9Q1AR38"/>
<comment type="cofactor">
    <cofactor evidence="1">
        <name>Mn(2+)</name>
        <dbReference type="ChEBI" id="CHEBI:29035"/>
    </cofactor>
</comment>
<evidence type="ECO:0000256" key="8">
    <source>
        <dbReference type="ARBA" id="ARBA00022840"/>
    </source>
</evidence>
<evidence type="ECO:0000256" key="10">
    <source>
        <dbReference type="ARBA" id="ARBA00022946"/>
    </source>
</evidence>
<reference evidence="16" key="1">
    <citation type="journal article" date="2023" name="DNA Res.">
        <title>Chromosome-level genome assembly of Phrynocephalus forsythii using third-generation DNA sequencing and Hi-C analysis.</title>
        <authorList>
            <person name="Qi Y."/>
            <person name="Zhao W."/>
            <person name="Zhao Y."/>
            <person name="Niu C."/>
            <person name="Cao S."/>
            <person name="Zhang Y."/>
        </authorList>
    </citation>
    <scope>NUCLEOTIDE SEQUENCE</scope>
    <source>
        <tissue evidence="16">Muscle</tissue>
    </source>
</reference>
<evidence type="ECO:0000256" key="12">
    <source>
        <dbReference type="ARBA" id="ARBA00023128"/>
    </source>
</evidence>
<evidence type="ECO:0000256" key="2">
    <source>
        <dbReference type="ARBA" id="ARBA00004173"/>
    </source>
</evidence>
<dbReference type="SUPFAM" id="SSF56801">
    <property type="entry name" value="Acetyl-CoA synthetase-like"/>
    <property type="match status" value="1"/>
</dbReference>
<evidence type="ECO:0000256" key="11">
    <source>
        <dbReference type="ARBA" id="ARBA00023098"/>
    </source>
</evidence>
<dbReference type="InterPro" id="IPR020845">
    <property type="entry name" value="AMP-binding_CS"/>
</dbReference>
<dbReference type="FunFam" id="3.40.50.12780:FF:000007">
    <property type="entry name" value="Acyl-coenzyme A synthetase ACSM2A, mitochondrial"/>
    <property type="match status" value="1"/>
</dbReference>
<protein>
    <recommendedName>
        <fullName evidence="13">medium-chain acyl-CoA ligase</fullName>
        <ecNumber evidence="13">6.2.1.2</ecNumber>
    </recommendedName>
</protein>
<keyword evidence="9" id="KW-0460">Magnesium</keyword>
<evidence type="ECO:0000256" key="3">
    <source>
        <dbReference type="ARBA" id="ARBA00006432"/>
    </source>
</evidence>
<evidence type="ECO:0000256" key="9">
    <source>
        <dbReference type="ARBA" id="ARBA00022842"/>
    </source>
</evidence>
<comment type="catalytic activity">
    <reaction evidence="14">
        <text>a medium-chain fatty acid + ATP + CoA = a medium-chain fatty acyl-CoA + AMP + diphosphate</text>
        <dbReference type="Rhea" id="RHEA:48340"/>
        <dbReference type="ChEBI" id="CHEBI:30616"/>
        <dbReference type="ChEBI" id="CHEBI:33019"/>
        <dbReference type="ChEBI" id="CHEBI:57287"/>
        <dbReference type="ChEBI" id="CHEBI:59558"/>
        <dbReference type="ChEBI" id="CHEBI:90546"/>
        <dbReference type="ChEBI" id="CHEBI:456215"/>
        <dbReference type="EC" id="6.2.1.2"/>
    </reaction>
    <physiologicalReaction direction="left-to-right" evidence="14">
        <dbReference type="Rhea" id="RHEA:48341"/>
    </physiologicalReaction>
</comment>
<keyword evidence="5" id="KW-0479">Metal-binding</keyword>